<dbReference type="Proteomes" id="UP000652761">
    <property type="component" value="Unassembled WGS sequence"/>
</dbReference>
<evidence type="ECO:0000313" key="2">
    <source>
        <dbReference type="Proteomes" id="UP000652761"/>
    </source>
</evidence>
<dbReference type="Pfam" id="PF05056">
    <property type="entry name" value="DUF674"/>
    <property type="match status" value="3"/>
</dbReference>
<dbReference type="PANTHER" id="PTHR33103">
    <property type="entry name" value="OS01G0153900 PROTEIN"/>
    <property type="match status" value="1"/>
</dbReference>
<dbReference type="InterPro" id="IPR007750">
    <property type="entry name" value="DUF674"/>
</dbReference>
<keyword evidence="2" id="KW-1185">Reference proteome</keyword>
<protein>
    <submittedName>
        <fullName evidence="1">Uncharacterized protein</fullName>
    </submittedName>
</protein>
<dbReference type="EMBL" id="NMUH01010850">
    <property type="protein sequence ID" value="MQM21306.1"/>
    <property type="molecule type" value="Genomic_DNA"/>
</dbReference>
<dbReference type="OrthoDB" id="2014278at2759"/>
<dbReference type="PANTHER" id="PTHR33103:SF19">
    <property type="entry name" value="OS09G0544700 PROTEIN"/>
    <property type="match status" value="1"/>
</dbReference>
<organism evidence="1 2">
    <name type="scientific">Colocasia esculenta</name>
    <name type="common">Wild taro</name>
    <name type="synonym">Arum esculentum</name>
    <dbReference type="NCBI Taxonomy" id="4460"/>
    <lineage>
        <taxon>Eukaryota</taxon>
        <taxon>Viridiplantae</taxon>
        <taxon>Streptophyta</taxon>
        <taxon>Embryophyta</taxon>
        <taxon>Tracheophyta</taxon>
        <taxon>Spermatophyta</taxon>
        <taxon>Magnoliopsida</taxon>
        <taxon>Liliopsida</taxon>
        <taxon>Araceae</taxon>
        <taxon>Aroideae</taxon>
        <taxon>Colocasieae</taxon>
        <taxon>Colocasia</taxon>
    </lineage>
</organism>
<gene>
    <name evidence="1" type="ORF">Taro_054344</name>
</gene>
<evidence type="ECO:0000313" key="1">
    <source>
        <dbReference type="EMBL" id="MQM21306.1"/>
    </source>
</evidence>
<sequence>MASKKVKVKLKLKLLVDKAHRKVLFAEAGKDVVDFLFSILALPVGDVVRLLTKQVASPAFSGKAATLTWKKEENSPPRKCYRCAADYFIGCSLTYYSDGPGATCPGCSNKMTTEMKYVPPSASGKVGTATSSGGAGGERGFVKGAVTYMVMDDLAVAPMSTISSITLLNKWGVKDVATLEERTVELDMTMALKLLKASLQSTTVLTDLFLSKKSKRDRVSLMEEAVALAESYRNAKAWLRGDLVIPSALRHHAAIRDRTAKRGRLLRVVLPVSDVYPPNSESTAMDGELKLKLLVDVAHRKVLFAEAGKEVVDFLFSMLALSLGDVVRLLTKQSMVGCLGSLYESVESLDDVYVEANQSKSHLLTPRVATPAFSGYAAALAWKKEENFPPRKFYRCADYQYSCAHKKCHRLRCGCGYFSDGLGAICPSCSIIMSTEMKYVLPPAGGTGAVASGSGGVGGLGGFVKGVVTYMVMDDLAVVPMSTISSITLLNKCGVKEVGSLEERTVDLDMSKAVEMLKASLQSTTVLTDVFLPTKFKREPSLLNDKMGEAVALVELQGRTP</sequence>
<dbReference type="AlphaFoldDB" id="A0A843XPS5"/>
<proteinExistence type="predicted"/>
<reference evidence="1" key="1">
    <citation type="submission" date="2017-07" db="EMBL/GenBank/DDBJ databases">
        <title>Taro Niue Genome Assembly and Annotation.</title>
        <authorList>
            <person name="Atibalentja N."/>
            <person name="Keating K."/>
            <person name="Fields C.J."/>
        </authorList>
    </citation>
    <scope>NUCLEOTIDE SEQUENCE</scope>
    <source>
        <strain evidence="1">Niue_2</strain>
        <tissue evidence="1">Leaf</tissue>
    </source>
</reference>
<comment type="caution">
    <text evidence="1">The sequence shown here is derived from an EMBL/GenBank/DDBJ whole genome shotgun (WGS) entry which is preliminary data.</text>
</comment>
<name>A0A843XPS5_COLES</name>
<accession>A0A843XPS5</accession>